<reference evidence="1" key="1">
    <citation type="submission" date="2020-05" db="EMBL/GenBank/DDBJ databases">
        <authorList>
            <person name="Chiriac C."/>
            <person name="Salcher M."/>
            <person name="Ghai R."/>
            <person name="Kavagutti S V."/>
        </authorList>
    </citation>
    <scope>NUCLEOTIDE SEQUENCE</scope>
</reference>
<evidence type="ECO:0000313" key="1">
    <source>
        <dbReference type="EMBL" id="CAB4821457.1"/>
    </source>
</evidence>
<dbReference type="EMBL" id="CAFAAJ010000193">
    <property type="protein sequence ID" value="CAB4821457.1"/>
    <property type="molecule type" value="Genomic_DNA"/>
</dbReference>
<dbReference type="AlphaFoldDB" id="A0A6J6ZSB5"/>
<name>A0A6J6ZSB5_9ZZZZ</name>
<sequence length="148" mass="15597">MPSASAVSTTVTSGKISCNVLAKTPTFGTSTAGVIVTGGLRITCKSSVATSTTINVSVARSVVELDTDRFGKFTVIDTKVQLAEAVSVITYRVGSELYKDVLTNSYTCVNSDTTSLTDKEELSTRVRISIVSGTWSTYDLSAYLSAPC</sequence>
<proteinExistence type="predicted"/>
<organism evidence="1">
    <name type="scientific">freshwater metagenome</name>
    <dbReference type="NCBI Taxonomy" id="449393"/>
    <lineage>
        <taxon>unclassified sequences</taxon>
        <taxon>metagenomes</taxon>
        <taxon>ecological metagenomes</taxon>
    </lineage>
</organism>
<gene>
    <name evidence="1" type="ORF">UFOPK3001_02207</name>
</gene>
<accession>A0A6J6ZSB5</accession>
<protein>
    <submittedName>
        <fullName evidence="1">Unannotated protein</fullName>
    </submittedName>
</protein>